<feature type="active site" evidence="9">
    <location>
        <position position="420"/>
    </location>
</feature>
<reference evidence="13 14" key="1">
    <citation type="submission" date="2015-10" db="EMBL/GenBank/DDBJ databases">
        <authorList>
            <person name="Gilbert D.G."/>
        </authorList>
    </citation>
    <scope>NUCLEOTIDE SEQUENCE [LARGE SCALE GENOMIC DNA]</scope>
    <source>
        <strain evidence="13 14">ChDC F311</strain>
    </source>
</reference>
<gene>
    <name evidence="9" type="primary">hutU</name>
    <name evidence="13" type="ORF">RO03_07025</name>
</gene>
<comment type="subcellular location">
    <subcellularLocation>
        <location evidence="9">Cytoplasm</location>
    </subcellularLocation>
</comment>
<dbReference type="OMA" id="CQHYNGT"/>
<protein>
    <recommendedName>
        <fullName evidence="3 9">Urocanate hydratase</fullName>
        <shortName evidence="9">Urocanase</shortName>
        <ecNumber evidence="3 9">4.2.1.49</ecNumber>
    </recommendedName>
    <alternativeName>
        <fullName evidence="7 9">Imidazolonepropionate hydrolase</fullName>
    </alternativeName>
</protein>
<comment type="cofactor">
    <cofactor evidence="9">
        <name>NAD(+)</name>
        <dbReference type="ChEBI" id="CHEBI:57540"/>
    </cofactor>
    <text evidence="9">Binds 1 NAD(+) per subunit.</text>
</comment>
<comment type="similarity">
    <text evidence="2 9">Belongs to the urocanase family.</text>
</comment>
<evidence type="ECO:0000313" key="13">
    <source>
        <dbReference type="EMBL" id="KUL99266.1"/>
    </source>
</evidence>
<evidence type="ECO:0000256" key="9">
    <source>
        <dbReference type="HAMAP-Rule" id="MF_00577"/>
    </source>
</evidence>
<feature type="binding site" evidence="9">
    <location>
        <begin position="251"/>
        <end position="252"/>
    </location>
    <ligand>
        <name>NAD(+)</name>
        <dbReference type="ChEBI" id="CHEBI:57540"/>
    </ligand>
</feature>
<evidence type="ECO:0000256" key="3">
    <source>
        <dbReference type="ARBA" id="ARBA00011992"/>
    </source>
</evidence>
<evidence type="ECO:0000256" key="7">
    <source>
        <dbReference type="ARBA" id="ARBA00031640"/>
    </source>
</evidence>
<dbReference type="NCBIfam" id="TIGR01228">
    <property type="entry name" value="hutU"/>
    <property type="match status" value="1"/>
</dbReference>
<evidence type="ECO:0000256" key="1">
    <source>
        <dbReference type="ARBA" id="ARBA00004794"/>
    </source>
</evidence>
<dbReference type="PIRSF" id="PIRSF001423">
    <property type="entry name" value="Urocanate_hydrat"/>
    <property type="match status" value="1"/>
</dbReference>
<sequence>MNGEKGLYFRENPEILYEVKAQGGGLKDKETLRCKGWRQETILRMLEFNMENAEIPELLVIYGGNGKCARNWESYWAIVDSLKNLEDDETLVVQSGMPVAIFKTHKEAPVVVMATTNIMQATWERFYDLQDKNLTIFAQYTAAPWEYIGTQGVIEGTFETLSAIAMKKFNDDLTGKIYLTAGAGGMGANQTWAMKMHGGVCIVVDVNEKILKKRIEKDYLDIIAPTLEEAIKIAKENAKAKKPISIGVVGNAADMYEKILASDFRPDICSEMCPCHDPISYLPSGYTAEEADELRIKDRDKYLHLARETMKRQLAAMVALKADGVEVFEYGTSIRKECMDAGFPREEAMKIKGFVAEYIRPLFCEGRGPFRWTCLSRDPEDLKVSEEIALEICKGDKLVERWINLARKNLPIEGMPARICYMGFGERKRFGLAINQAIKDGRIKGTVAFSRDNLDSGSIVNPTFESENMPDGGDYISDWPYLNALLDCAGGCDLIAIQQNYSMGEAVHTGVTMIADGTEEADRRLAACLTTDSGIGVIRHAQAGYKAAKDVANGKGKFTTDSIKVPLWWQPAEKVTFGPKGKYR</sequence>
<dbReference type="InterPro" id="IPR023637">
    <property type="entry name" value="Urocanase-like"/>
</dbReference>
<evidence type="ECO:0000256" key="2">
    <source>
        <dbReference type="ARBA" id="ARBA00007578"/>
    </source>
</evidence>
<dbReference type="EC" id="4.2.1.49" evidence="3 9"/>
<dbReference type="GO" id="GO:0019556">
    <property type="term" value="P:L-histidine catabolic process to glutamate and formamide"/>
    <property type="evidence" value="ECO:0007669"/>
    <property type="project" value="UniProtKB-UniPathway"/>
</dbReference>
<comment type="function">
    <text evidence="9">Catalyzes the conversion of urocanate to 4-imidazolone-5-propionate.</text>
</comment>
<evidence type="ECO:0000259" key="10">
    <source>
        <dbReference type="Pfam" id="PF01175"/>
    </source>
</evidence>
<keyword evidence="9" id="KW-0963">Cytoplasm</keyword>
<proteinExistence type="inferred from homology"/>
<dbReference type="GO" id="GO:0005737">
    <property type="term" value="C:cytoplasm"/>
    <property type="evidence" value="ECO:0007669"/>
    <property type="project" value="UniProtKB-SubCell"/>
</dbReference>
<comment type="caution">
    <text evidence="13">The sequence shown here is derived from an EMBL/GenBank/DDBJ whole genome shotgun (WGS) entry which is preliminary data.</text>
</comment>
<dbReference type="InterPro" id="IPR035085">
    <property type="entry name" value="Urocanase_Rossmann-like"/>
</dbReference>
<dbReference type="InterPro" id="IPR036190">
    <property type="entry name" value="Urocanase_sf"/>
</dbReference>
<dbReference type="PANTHER" id="PTHR12216">
    <property type="entry name" value="UROCANATE HYDRATASE"/>
    <property type="match status" value="1"/>
</dbReference>
<evidence type="ECO:0000256" key="6">
    <source>
        <dbReference type="ARBA" id="ARBA00023239"/>
    </source>
</evidence>
<dbReference type="UniPathway" id="UPA00379">
    <property type="reaction ID" value="UER00550"/>
</dbReference>
<dbReference type="SUPFAM" id="SSF111326">
    <property type="entry name" value="Urocanase"/>
    <property type="match status" value="1"/>
</dbReference>
<feature type="binding site" evidence="9">
    <location>
        <begin position="185"/>
        <end position="187"/>
    </location>
    <ligand>
        <name>NAD(+)</name>
        <dbReference type="ChEBI" id="CHEBI:57540"/>
    </ligand>
</feature>
<dbReference type="GO" id="GO:0019557">
    <property type="term" value="P:L-histidine catabolic process to glutamate and formate"/>
    <property type="evidence" value="ECO:0007669"/>
    <property type="project" value="UniProtKB-UniPathway"/>
</dbReference>
<comment type="pathway">
    <text evidence="1 9">Amino-acid degradation; L-histidine degradation into L-glutamate; N-formimidoyl-L-glutamate from L-histidine: step 2/3.</text>
</comment>
<comment type="caution">
    <text evidence="9">Lacks conserved residue(s) required for the propagation of feature annotation.</text>
</comment>
<dbReference type="OrthoDB" id="9764874at2"/>
<dbReference type="PATRIC" id="fig|76856.3.peg.1022"/>
<feature type="binding site" evidence="9">
    <location>
        <position position="139"/>
    </location>
    <ligand>
        <name>NAD(+)</name>
        <dbReference type="ChEBI" id="CHEBI:57540"/>
    </ligand>
</feature>
<dbReference type="Gene3D" id="3.40.50.10730">
    <property type="entry name" value="Urocanase like domains"/>
    <property type="match status" value="1"/>
</dbReference>
<feature type="domain" description="Urocanase N-terminal" evidence="11">
    <location>
        <begin position="29"/>
        <end position="145"/>
    </location>
</feature>
<dbReference type="InterPro" id="IPR038364">
    <property type="entry name" value="Urocanase_central_sf"/>
</dbReference>
<feature type="domain" description="Urocanase Rossmann-like" evidence="10">
    <location>
        <begin position="149"/>
        <end position="358"/>
    </location>
</feature>
<feature type="binding site" evidence="9">
    <location>
        <begin position="281"/>
        <end position="282"/>
    </location>
    <ligand>
        <name>NAD(+)</name>
        <dbReference type="ChEBI" id="CHEBI:57540"/>
    </ligand>
</feature>
<dbReference type="PANTHER" id="PTHR12216:SF4">
    <property type="entry name" value="UROCANATE HYDRATASE"/>
    <property type="match status" value="1"/>
</dbReference>
<evidence type="ECO:0000313" key="14">
    <source>
        <dbReference type="Proteomes" id="UP000054800"/>
    </source>
</evidence>
<feature type="binding site" evidence="9">
    <location>
        <begin position="63"/>
        <end position="64"/>
    </location>
    <ligand>
        <name>NAD(+)</name>
        <dbReference type="ChEBI" id="CHEBI:57540"/>
    </ligand>
</feature>
<evidence type="ECO:0000259" key="12">
    <source>
        <dbReference type="Pfam" id="PF17392"/>
    </source>
</evidence>
<dbReference type="GO" id="GO:0016153">
    <property type="term" value="F:urocanate hydratase activity"/>
    <property type="evidence" value="ECO:0007669"/>
    <property type="project" value="UniProtKB-UniRule"/>
</dbReference>
<dbReference type="HAMAP" id="MF_00577">
    <property type="entry name" value="HutU"/>
    <property type="match status" value="1"/>
</dbReference>
<dbReference type="GeneID" id="79784372"/>
<dbReference type="Pfam" id="PF17392">
    <property type="entry name" value="Urocanase_C"/>
    <property type="match status" value="1"/>
</dbReference>
<keyword evidence="6 9" id="KW-0456">Lyase</keyword>
<organism evidence="13 14">
    <name type="scientific">Fusobacterium nucleatum subsp. nucleatum</name>
    <dbReference type="NCBI Taxonomy" id="76856"/>
    <lineage>
        <taxon>Bacteria</taxon>
        <taxon>Fusobacteriati</taxon>
        <taxon>Fusobacteriota</taxon>
        <taxon>Fusobacteriia</taxon>
        <taxon>Fusobacteriales</taxon>
        <taxon>Fusobacteriaceae</taxon>
        <taxon>Fusobacterium</taxon>
    </lineage>
</organism>
<feature type="domain" description="Urocanase C-terminal" evidence="12">
    <location>
        <begin position="361"/>
        <end position="553"/>
    </location>
</feature>
<evidence type="ECO:0000256" key="8">
    <source>
        <dbReference type="ARBA" id="ARBA00047623"/>
    </source>
</evidence>
<accession>A0A0M4RUJ9</accession>
<keyword evidence="5 9" id="KW-0520">NAD</keyword>
<feature type="binding site" evidence="9">
    <location>
        <position position="330"/>
    </location>
    <ligand>
        <name>NAD(+)</name>
        <dbReference type="ChEBI" id="CHEBI:57540"/>
    </ligand>
</feature>
<dbReference type="InterPro" id="IPR035400">
    <property type="entry name" value="Urocanase_N"/>
</dbReference>
<dbReference type="Pfam" id="PF01175">
    <property type="entry name" value="Urocanase"/>
    <property type="match status" value="1"/>
</dbReference>
<dbReference type="RefSeq" id="WP_005903273.1">
    <property type="nucleotide sequence ID" value="NZ_CP022122.1"/>
</dbReference>
<evidence type="ECO:0000256" key="4">
    <source>
        <dbReference type="ARBA" id="ARBA00022808"/>
    </source>
</evidence>
<name>A0A0M4RUJ9_FUSNC</name>
<feature type="binding site" evidence="9">
    <location>
        <position position="205"/>
    </location>
    <ligand>
        <name>NAD(+)</name>
        <dbReference type="ChEBI" id="CHEBI:57540"/>
    </ligand>
</feature>
<dbReference type="Gene3D" id="3.40.1770.10">
    <property type="entry name" value="Urocanase superfamily"/>
    <property type="match status" value="1"/>
</dbReference>
<dbReference type="InterPro" id="IPR035401">
    <property type="entry name" value="Urocanase_C"/>
</dbReference>
<dbReference type="EMBL" id="LMVH01000001">
    <property type="protein sequence ID" value="KUL99266.1"/>
    <property type="molecule type" value="Genomic_DNA"/>
</dbReference>
<dbReference type="InterPro" id="IPR055351">
    <property type="entry name" value="Urocanase"/>
</dbReference>
<keyword evidence="4 9" id="KW-0369">Histidine metabolism</keyword>
<evidence type="ECO:0000256" key="5">
    <source>
        <dbReference type="ARBA" id="ARBA00023027"/>
    </source>
</evidence>
<dbReference type="NCBIfam" id="NF003820">
    <property type="entry name" value="PRK05414.1"/>
    <property type="match status" value="1"/>
</dbReference>
<evidence type="ECO:0000259" key="11">
    <source>
        <dbReference type="Pfam" id="PF17391"/>
    </source>
</evidence>
<dbReference type="Proteomes" id="UP000054800">
    <property type="component" value="Unassembled WGS sequence"/>
</dbReference>
<dbReference type="AlphaFoldDB" id="A0A0M4RUJ9"/>
<comment type="catalytic activity">
    <reaction evidence="8 9">
        <text>4-imidazolone-5-propanoate = trans-urocanate + H2O</text>
        <dbReference type="Rhea" id="RHEA:13101"/>
        <dbReference type="ChEBI" id="CHEBI:15377"/>
        <dbReference type="ChEBI" id="CHEBI:17771"/>
        <dbReference type="ChEBI" id="CHEBI:77893"/>
        <dbReference type="EC" id="4.2.1.49"/>
    </reaction>
</comment>
<dbReference type="Pfam" id="PF17391">
    <property type="entry name" value="Urocanase_N"/>
    <property type="match status" value="1"/>
</dbReference>